<organism evidence="7 8">
    <name type="scientific">Exophiala dermatitidis</name>
    <name type="common">Black yeast-like fungus</name>
    <name type="synonym">Wangiella dermatitidis</name>
    <dbReference type="NCBI Taxonomy" id="5970"/>
    <lineage>
        <taxon>Eukaryota</taxon>
        <taxon>Fungi</taxon>
        <taxon>Dikarya</taxon>
        <taxon>Ascomycota</taxon>
        <taxon>Pezizomycotina</taxon>
        <taxon>Eurotiomycetes</taxon>
        <taxon>Chaetothyriomycetidae</taxon>
        <taxon>Chaetothyriales</taxon>
        <taxon>Herpotrichiellaceae</taxon>
        <taxon>Exophiala</taxon>
    </lineage>
</organism>
<dbReference type="EMBL" id="JAJGCB010000001">
    <property type="protein sequence ID" value="KAJ8995548.1"/>
    <property type="molecule type" value="Genomic_DNA"/>
</dbReference>
<dbReference type="AlphaFoldDB" id="A0AAN6IZ95"/>
<feature type="compositionally biased region" description="Low complexity" evidence="5">
    <location>
        <begin position="7"/>
        <end position="16"/>
    </location>
</feature>
<feature type="region of interest" description="Disordered" evidence="5">
    <location>
        <begin position="547"/>
        <end position="579"/>
    </location>
</feature>
<evidence type="ECO:0000256" key="3">
    <source>
        <dbReference type="ARBA" id="ARBA00023163"/>
    </source>
</evidence>
<evidence type="ECO:0000256" key="2">
    <source>
        <dbReference type="ARBA" id="ARBA00023125"/>
    </source>
</evidence>
<feature type="region of interest" description="Disordered" evidence="5">
    <location>
        <begin position="108"/>
        <end position="147"/>
    </location>
</feature>
<protein>
    <recommendedName>
        <fullName evidence="6">Zn(2)-C6 fungal-type domain-containing protein</fullName>
    </recommendedName>
</protein>
<proteinExistence type="predicted"/>
<evidence type="ECO:0000256" key="1">
    <source>
        <dbReference type="ARBA" id="ARBA00023015"/>
    </source>
</evidence>
<keyword evidence="1" id="KW-0805">Transcription regulation</keyword>
<dbReference type="GO" id="GO:0008270">
    <property type="term" value="F:zinc ion binding"/>
    <property type="evidence" value="ECO:0007669"/>
    <property type="project" value="InterPro"/>
</dbReference>
<feature type="region of interest" description="Disordered" evidence="5">
    <location>
        <begin position="1"/>
        <end position="24"/>
    </location>
</feature>
<accession>A0AAN6IZ95</accession>
<name>A0AAN6IZ95_EXODE</name>
<dbReference type="InterPro" id="IPR001138">
    <property type="entry name" value="Zn2Cys6_DnaBD"/>
</dbReference>
<dbReference type="GO" id="GO:0003677">
    <property type="term" value="F:DNA binding"/>
    <property type="evidence" value="ECO:0007669"/>
    <property type="project" value="UniProtKB-KW"/>
</dbReference>
<dbReference type="InterPro" id="IPR036864">
    <property type="entry name" value="Zn2-C6_fun-type_DNA-bd_sf"/>
</dbReference>
<feature type="domain" description="Zn(2)-C6 fungal-type" evidence="6">
    <location>
        <begin position="35"/>
        <end position="86"/>
    </location>
</feature>
<feature type="region of interest" description="Disordered" evidence="5">
    <location>
        <begin position="245"/>
        <end position="347"/>
    </location>
</feature>
<feature type="compositionally biased region" description="Polar residues" evidence="5">
    <location>
        <begin position="329"/>
        <end position="346"/>
    </location>
</feature>
<evidence type="ECO:0000256" key="5">
    <source>
        <dbReference type="SAM" id="MobiDB-lite"/>
    </source>
</evidence>
<keyword evidence="4" id="KW-0539">Nucleus</keyword>
<feature type="region of interest" description="Disordered" evidence="5">
    <location>
        <begin position="470"/>
        <end position="492"/>
    </location>
</feature>
<feature type="region of interest" description="Disordered" evidence="5">
    <location>
        <begin position="161"/>
        <end position="207"/>
    </location>
</feature>
<dbReference type="SMART" id="SM00066">
    <property type="entry name" value="GAL4"/>
    <property type="match status" value="1"/>
</dbReference>
<feature type="compositionally biased region" description="Polar residues" evidence="5">
    <location>
        <begin position="286"/>
        <end position="302"/>
    </location>
</feature>
<sequence length="1043" mass="114362">MSMLVMAPAAATTEAPQPDSMAAGYSKTTRRQYQSCDQCRRSRRACDAGTLMVVNFPFAEEEAASWPTSTCQACSNCAKSGKKCTFDWLRSLPLNGLPKGIKRKLELTGFQEPIDAQRKRSPRTKSPPLEAGGDSLRSDSSSSSIEHKMAPAVCPRVRLNHEPPAHVNSGSSAYREPHTETKRDSSCFDPHHSYHVSSGTATGPSVVPARTTMAPATSRSSPAKPSMQWDIYTFARYNSSCSSSGSTSLDSSLSMSRSPGLHRDSSTSSEEQYSAKTLSPKEIEYTRQTGGRVDSSSTGVLRSSSASAGSCKSASTSTPTRAASRRPSNSSLLQSIGRTSSSTPLSPRQIRFADGALKAMIATGLLRIYHDSFENSLSCWVTERNCPYDAELGHLFLMSKAASAAEEPELRLGDNRIFSRVSRLDSAFSPLRGRHLTAAESRAASKALNAAIMAFASQWSHRSHNSFWRGKGGLPSMKAGNNQSRTDPPGSCRVDGGLVLSSECERVIRKTLWHEAWTAIQASAGIDSFRVILAYMLFALTQRPIDKTRSPRSPVHSTPSDGCSHNDDKGRQNRPSPQQMELATDAAYLRCIHPATAGFDVTSSPPIYLETAVRNLFAWRRIVERYRRSRSYTMGGCHKQDSSSNLDLKDQQTFNMLFWLGVMCDTTSSAITKRPLVIPDDDCAMVREQLDTVVLGHKMPNSDTHPDQVPDMGIKIQVSPGKAQDARNNAEQLWGHYLLTFQGAEHRKKPPRWPCSFDEAAVALQAAIPVKVLMFRKIAQLQTLADRQSAPAQLEQCIQEAIEVCQHWHTTYGPFMHDCVSAHDSLSARVQSWYVILDGHWHYGCLLLADAIAQLDGEERTMAAQRGLRAQCGLIPEIRKENAYAISAIAGASLAEHAPSFPDNADFSFACNGSAILTEPWTDLLVRAMGSACNLLIEWLAIWQTPADELYGWVMSNTEYDDLYVRAENCIQGMALLGRKSDSAQQTAEFFWARLNQVSACQHHQDQQSTHGRMQSAQVVGDCSSGISEPSYLPSPTSVLTAV</sequence>
<keyword evidence="3" id="KW-0804">Transcription</keyword>
<evidence type="ECO:0000313" key="7">
    <source>
        <dbReference type="EMBL" id="KAJ8995548.1"/>
    </source>
</evidence>
<keyword evidence="2" id="KW-0238">DNA-binding</keyword>
<dbReference type="GO" id="GO:0000981">
    <property type="term" value="F:DNA-binding transcription factor activity, RNA polymerase II-specific"/>
    <property type="evidence" value="ECO:0007669"/>
    <property type="project" value="InterPro"/>
</dbReference>
<feature type="compositionally biased region" description="Polar residues" evidence="5">
    <location>
        <begin position="266"/>
        <end position="277"/>
    </location>
</feature>
<reference evidence="7" key="1">
    <citation type="submission" date="2023-01" db="EMBL/GenBank/DDBJ databases">
        <title>Exophiala dermititidis isolated from Cystic Fibrosis Patient.</title>
        <authorList>
            <person name="Kurbessoian T."/>
            <person name="Crocker A."/>
            <person name="Murante D."/>
            <person name="Hogan D.A."/>
            <person name="Stajich J.E."/>
        </authorList>
    </citation>
    <scope>NUCLEOTIDE SEQUENCE</scope>
    <source>
        <strain evidence="7">Ex8</strain>
    </source>
</reference>
<gene>
    <name evidence="7" type="ORF">HRR80_000315</name>
</gene>
<feature type="compositionally biased region" description="Low complexity" evidence="5">
    <location>
        <begin position="303"/>
        <end position="328"/>
    </location>
</feature>
<feature type="compositionally biased region" description="Low complexity" evidence="5">
    <location>
        <begin position="245"/>
        <end position="258"/>
    </location>
</feature>
<dbReference type="PROSITE" id="PS50048">
    <property type="entry name" value="ZN2_CY6_FUNGAL_2"/>
    <property type="match status" value="1"/>
</dbReference>
<evidence type="ECO:0000259" key="6">
    <source>
        <dbReference type="PROSITE" id="PS50048"/>
    </source>
</evidence>
<feature type="compositionally biased region" description="Basic and acidic residues" evidence="5">
    <location>
        <begin position="175"/>
        <end position="192"/>
    </location>
</feature>
<dbReference type="Proteomes" id="UP001161757">
    <property type="component" value="Unassembled WGS sequence"/>
</dbReference>
<evidence type="ECO:0000256" key="4">
    <source>
        <dbReference type="ARBA" id="ARBA00023242"/>
    </source>
</evidence>
<comment type="caution">
    <text evidence="7">The sequence shown here is derived from an EMBL/GenBank/DDBJ whole genome shotgun (WGS) entry which is preliminary data.</text>
</comment>
<evidence type="ECO:0000313" key="8">
    <source>
        <dbReference type="Proteomes" id="UP001161757"/>
    </source>
</evidence>
<dbReference type="CDD" id="cd00067">
    <property type="entry name" value="GAL4"/>
    <property type="match status" value="1"/>
</dbReference>
<feature type="compositionally biased region" description="Low complexity" evidence="5">
    <location>
        <begin position="134"/>
        <end position="144"/>
    </location>
</feature>
<dbReference type="Gene3D" id="4.10.240.10">
    <property type="entry name" value="Zn(2)-C6 fungal-type DNA-binding domain"/>
    <property type="match status" value="1"/>
</dbReference>